<dbReference type="PROSITE" id="PS50929">
    <property type="entry name" value="ABC_TM1F"/>
    <property type="match status" value="1"/>
</dbReference>
<evidence type="ECO:0000256" key="8">
    <source>
        <dbReference type="ARBA" id="ARBA00023136"/>
    </source>
</evidence>
<dbReference type="Gene3D" id="3.40.50.300">
    <property type="entry name" value="P-loop containing nucleotide triphosphate hydrolases"/>
    <property type="match status" value="1"/>
</dbReference>
<dbReference type="EMBL" id="ACKY01000138">
    <property type="protein sequence ID" value="EEV87324.1"/>
    <property type="molecule type" value="Genomic_DNA"/>
</dbReference>
<dbReference type="InterPro" id="IPR036640">
    <property type="entry name" value="ABC1_TM_sf"/>
</dbReference>
<dbReference type="InterPro" id="IPR017871">
    <property type="entry name" value="ABC_transporter-like_CS"/>
</dbReference>
<evidence type="ECO:0000256" key="2">
    <source>
        <dbReference type="ARBA" id="ARBA00022448"/>
    </source>
</evidence>
<dbReference type="PANTHER" id="PTHR24221:SF606">
    <property type="entry name" value="COLICIN V SECRETION-PROCESSING ATP-BINDING PROTEIN"/>
    <property type="match status" value="1"/>
</dbReference>
<dbReference type="InterPro" id="IPR033838">
    <property type="entry name" value="CvaB_peptidase"/>
</dbReference>
<dbReference type="PROSITE" id="PS50893">
    <property type="entry name" value="ABC_TRANSPORTER_2"/>
    <property type="match status" value="1"/>
</dbReference>
<dbReference type="SMART" id="SM00382">
    <property type="entry name" value="AAA"/>
    <property type="match status" value="1"/>
</dbReference>
<dbReference type="CDD" id="cd02419">
    <property type="entry name" value="Peptidase_C39C"/>
    <property type="match status" value="1"/>
</dbReference>
<keyword evidence="3" id="KW-1003">Cell membrane</keyword>
<keyword evidence="7 9" id="KW-1133">Transmembrane helix</keyword>
<dbReference type="GO" id="GO:0140359">
    <property type="term" value="F:ABC-type transporter activity"/>
    <property type="evidence" value="ECO:0007669"/>
    <property type="project" value="InterPro"/>
</dbReference>
<evidence type="ECO:0000256" key="4">
    <source>
        <dbReference type="ARBA" id="ARBA00022692"/>
    </source>
</evidence>
<keyword evidence="5" id="KW-0547">Nucleotide-binding</keyword>
<dbReference type="InterPro" id="IPR039421">
    <property type="entry name" value="Type_1_exporter"/>
</dbReference>
<dbReference type="InterPro" id="IPR011527">
    <property type="entry name" value="ABC1_TM_dom"/>
</dbReference>
<feature type="transmembrane region" description="Helical" evidence="9">
    <location>
        <begin position="309"/>
        <end position="325"/>
    </location>
</feature>
<dbReference type="GO" id="GO:0006508">
    <property type="term" value="P:proteolysis"/>
    <property type="evidence" value="ECO:0007669"/>
    <property type="project" value="InterPro"/>
</dbReference>
<protein>
    <submittedName>
        <fullName evidence="13">ABC transporter, ATP-binding protein</fullName>
    </submittedName>
</protein>
<dbReference type="Gene3D" id="1.20.1560.10">
    <property type="entry name" value="ABC transporter type 1, transmembrane domain"/>
    <property type="match status" value="1"/>
</dbReference>
<feature type="transmembrane region" description="Helical" evidence="9">
    <location>
        <begin position="389"/>
        <end position="409"/>
    </location>
</feature>
<evidence type="ECO:0000259" key="12">
    <source>
        <dbReference type="PROSITE" id="PS50990"/>
    </source>
</evidence>
<evidence type="ECO:0000256" key="5">
    <source>
        <dbReference type="ARBA" id="ARBA00022741"/>
    </source>
</evidence>
<dbReference type="AlphaFoldDB" id="C8NDI5"/>
<dbReference type="InterPro" id="IPR005074">
    <property type="entry name" value="Peptidase_C39"/>
</dbReference>
<evidence type="ECO:0000256" key="9">
    <source>
        <dbReference type="SAM" id="Phobius"/>
    </source>
</evidence>
<feature type="domain" description="ABC transporter" evidence="10">
    <location>
        <begin position="483"/>
        <end position="708"/>
    </location>
</feature>
<dbReference type="OrthoDB" id="6828292at2"/>
<dbReference type="InterPro" id="IPR003439">
    <property type="entry name" value="ABC_transporter-like_ATP-bd"/>
</dbReference>
<dbReference type="PROSITE" id="PS50990">
    <property type="entry name" value="PEPTIDASE_C39"/>
    <property type="match status" value="1"/>
</dbReference>
<dbReference type="FunFam" id="3.40.50.300:FF:000299">
    <property type="entry name" value="ABC transporter ATP-binding protein/permease"/>
    <property type="match status" value="1"/>
</dbReference>
<feature type="transmembrane region" description="Helical" evidence="9">
    <location>
        <begin position="283"/>
        <end position="303"/>
    </location>
</feature>
<dbReference type="Proteomes" id="UP000004870">
    <property type="component" value="Unassembled WGS sequence"/>
</dbReference>
<dbReference type="Pfam" id="PF00664">
    <property type="entry name" value="ABC_membrane"/>
    <property type="match status" value="1"/>
</dbReference>
<evidence type="ECO:0000256" key="3">
    <source>
        <dbReference type="ARBA" id="ARBA00022475"/>
    </source>
</evidence>
<evidence type="ECO:0000256" key="6">
    <source>
        <dbReference type="ARBA" id="ARBA00022840"/>
    </source>
</evidence>
<dbReference type="InterPro" id="IPR003593">
    <property type="entry name" value="AAA+_ATPase"/>
</dbReference>
<feature type="transmembrane region" description="Helical" evidence="9">
    <location>
        <begin position="164"/>
        <end position="184"/>
    </location>
</feature>
<dbReference type="GO" id="GO:0005524">
    <property type="term" value="F:ATP binding"/>
    <property type="evidence" value="ECO:0007669"/>
    <property type="project" value="UniProtKB-KW"/>
</dbReference>
<keyword evidence="6 13" id="KW-0067">ATP-binding</keyword>
<dbReference type="SUPFAM" id="SSF90123">
    <property type="entry name" value="ABC transporter transmembrane region"/>
    <property type="match status" value="1"/>
</dbReference>
<keyword evidence="2" id="KW-0813">Transport</keyword>
<sequence>MLNKLKLGFGRKLPLLLQNEAAECGLACLGMVSGFYGHRFDMLTLRRRFATTLKGATLEQLMDMAGRLQLASRPLRLDLHELRELRLPCVLHWNLNHFVVLQAVGRQHIVIVDPASGRRKVPLAEVSRAFSGIALELWPLADFEEKDEARPVPLKKLVGHLQGLWPAVVKILLLALCIEVFTLLSPLYLQWVLDQVVVSADRDLLTTLAIGFALVAILRVLTTALRGYLLMYVSSLASVQWQSNVFAHLLRLPTAYFEKRHIGDVVSRFHAVDSIQQTLSSSFFSTVLDGIMGIAVLVMMMLYSWQLSLLSFLLVFLYLLLRVLWYSPLRATTEEGIIHAAAHDSNFLETIRGIKTIKLFNSQQQRMSLWQSLLADKVNAGLRVSKLQLFYGLGSGLLSALGSILMVFLGARMILAGQFTVGALMAFMSYQGMLDSRITQLINNYFTLKMLRIQTSRLGDIVMSKAEPVVTEIVPTTRQPMRIRIEHLRFRYSEYEPYVLDDVSFTINTGESVAIVGASGCGKTTLLNVLLGNLAAESGEVYLDERKCSMEDMIAARNRMGIVMQDDVLFAGSISDNIAFFATPADQEKVVMSARLAAIHDEIEAMPMGYHTLVGDMGTVFSGGQKQRILLARALYREPDVLFLDEATSHLDIARENAVNQAVRALPVTRVIIAHRMETILSTERVIVLEQGKIKMDMSRDDFLHMRMPS</sequence>
<comment type="caution">
    <text evidence="13">The sequence shown here is derived from an EMBL/GenBank/DDBJ whole genome shotgun (WGS) entry which is preliminary data.</text>
</comment>
<reference evidence="13 14" key="1">
    <citation type="submission" date="2009-08" db="EMBL/GenBank/DDBJ databases">
        <authorList>
            <person name="Qin X."/>
            <person name="Bachman B."/>
            <person name="Battles P."/>
            <person name="Bell A."/>
            <person name="Bess C."/>
            <person name="Bickham C."/>
            <person name="Chaboub L."/>
            <person name="Chen D."/>
            <person name="Coyle M."/>
            <person name="Deiros D.R."/>
            <person name="Dinh H."/>
            <person name="Forbes L."/>
            <person name="Fowler G."/>
            <person name="Francisco L."/>
            <person name="Fu Q."/>
            <person name="Gubbala S."/>
            <person name="Hale W."/>
            <person name="Han Y."/>
            <person name="Hemphill L."/>
            <person name="Highlander S.K."/>
            <person name="Hirani K."/>
            <person name="Hogues M."/>
            <person name="Jackson L."/>
            <person name="Jakkamsetti A."/>
            <person name="Javaid M."/>
            <person name="Jiang H."/>
            <person name="Korchina V."/>
            <person name="Kovar C."/>
            <person name="Lara F."/>
            <person name="Lee S."/>
            <person name="Mata R."/>
            <person name="Mathew T."/>
            <person name="Moen C."/>
            <person name="Morales K."/>
            <person name="Munidasa M."/>
            <person name="Nazareth L."/>
            <person name="Ngo R."/>
            <person name="Nguyen L."/>
            <person name="Okwuonu G."/>
            <person name="Ongeri F."/>
            <person name="Patil S."/>
            <person name="Petrosino J."/>
            <person name="Pham C."/>
            <person name="Pham P."/>
            <person name="Pu L.-L."/>
            <person name="Puazo M."/>
            <person name="Raj R."/>
            <person name="Reid J."/>
            <person name="Rouhana J."/>
            <person name="Saada N."/>
            <person name="Shang Y."/>
            <person name="Simmons D."/>
            <person name="Thornton R."/>
            <person name="Warren J."/>
            <person name="Weissenberger G."/>
            <person name="Zhang J."/>
            <person name="Zhang L."/>
            <person name="Zhou C."/>
            <person name="Zhu D."/>
            <person name="Muzny D."/>
            <person name="Worley K."/>
            <person name="Gibbs R."/>
        </authorList>
    </citation>
    <scope>NUCLEOTIDE SEQUENCE [LARGE SCALE GENOMIC DNA]</scope>
    <source>
        <strain evidence="14">ATCC 15826 / DSM 8339 / NCTC 10426 / 6573</strain>
    </source>
</reference>
<dbReference type="Pfam" id="PF00005">
    <property type="entry name" value="ABC_tran"/>
    <property type="match status" value="1"/>
</dbReference>
<organism evidence="13 14">
    <name type="scientific">Cardiobacterium hominis (strain ATCC 15826 / DSM 8339 / NCTC 10426 / 6573)</name>
    <dbReference type="NCBI Taxonomy" id="638300"/>
    <lineage>
        <taxon>Bacteria</taxon>
        <taxon>Pseudomonadati</taxon>
        <taxon>Pseudomonadota</taxon>
        <taxon>Gammaproteobacteria</taxon>
        <taxon>Cardiobacteriales</taxon>
        <taxon>Cardiobacteriaceae</taxon>
        <taxon>Cardiobacterium</taxon>
    </lineage>
</organism>
<evidence type="ECO:0000256" key="1">
    <source>
        <dbReference type="ARBA" id="ARBA00004651"/>
    </source>
</evidence>
<dbReference type="CDD" id="cd18567">
    <property type="entry name" value="ABC_6TM_CvaB_RaxB_like"/>
    <property type="match status" value="1"/>
</dbReference>
<accession>C8NDI5</accession>
<feature type="transmembrane region" description="Helical" evidence="9">
    <location>
        <begin position="20"/>
        <end position="38"/>
    </location>
</feature>
<dbReference type="SUPFAM" id="SSF52540">
    <property type="entry name" value="P-loop containing nucleoside triphosphate hydrolases"/>
    <property type="match status" value="1"/>
</dbReference>
<dbReference type="GO" id="GO:0016887">
    <property type="term" value="F:ATP hydrolysis activity"/>
    <property type="evidence" value="ECO:0007669"/>
    <property type="project" value="InterPro"/>
</dbReference>
<evidence type="ECO:0000313" key="14">
    <source>
        <dbReference type="Proteomes" id="UP000004870"/>
    </source>
</evidence>
<keyword evidence="8 9" id="KW-0472">Membrane</keyword>
<gene>
    <name evidence="13" type="ORF">HMPREF0198_2563</name>
</gene>
<comment type="subcellular location">
    <subcellularLocation>
        <location evidence="1">Cell membrane</location>
        <topology evidence="1">Multi-pass membrane protein</topology>
    </subcellularLocation>
</comment>
<dbReference type="PANTHER" id="PTHR24221">
    <property type="entry name" value="ATP-BINDING CASSETTE SUB-FAMILY B"/>
    <property type="match status" value="1"/>
</dbReference>
<dbReference type="Gene3D" id="3.90.70.10">
    <property type="entry name" value="Cysteine proteinases"/>
    <property type="match status" value="1"/>
</dbReference>
<dbReference type="Pfam" id="PF03412">
    <property type="entry name" value="Peptidase_C39"/>
    <property type="match status" value="1"/>
</dbReference>
<dbReference type="STRING" id="2718.CHUV0807_0051"/>
<dbReference type="GeneID" id="84790809"/>
<dbReference type="GO" id="GO:0034040">
    <property type="term" value="F:ATPase-coupled lipid transmembrane transporter activity"/>
    <property type="evidence" value="ECO:0007669"/>
    <property type="project" value="TreeGrafter"/>
</dbReference>
<evidence type="ECO:0000313" key="13">
    <source>
        <dbReference type="EMBL" id="EEV87324.1"/>
    </source>
</evidence>
<dbReference type="GO" id="GO:0005886">
    <property type="term" value="C:plasma membrane"/>
    <property type="evidence" value="ECO:0007669"/>
    <property type="project" value="UniProtKB-SubCell"/>
</dbReference>
<dbReference type="InterPro" id="IPR027417">
    <property type="entry name" value="P-loop_NTPase"/>
</dbReference>
<feature type="domain" description="Peptidase C39" evidence="12">
    <location>
        <begin position="18"/>
        <end position="137"/>
    </location>
</feature>
<dbReference type="RefSeq" id="WP_004143403.1">
    <property type="nucleotide sequence ID" value="NZ_GG694030.1"/>
</dbReference>
<dbReference type="GO" id="GO:0008234">
    <property type="term" value="F:cysteine-type peptidase activity"/>
    <property type="evidence" value="ECO:0007669"/>
    <property type="project" value="InterPro"/>
</dbReference>
<keyword evidence="4 9" id="KW-0812">Transmembrane</keyword>
<dbReference type="PROSITE" id="PS00211">
    <property type="entry name" value="ABC_TRANSPORTER_1"/>
    <property type="match status" value="1"/>
</dbReference>
<keyword evidence="14" id="KW-1185">Reference proteome</keyword>
<name>C8NDI5_CARH6</name>
<feature type="domain" description="ABC transmembrane type-1" evidence="11">
    <location>
        <begin position="171"/>
        <end position="450"/>
    </location>
</feature>
<proteinExistence type="predicted"/>
<dbReference type="HOGENOM" id="CLU_000604_84_3_6"/>
<evidence type="ECO:0000256" key="7">
    <source>
        <dbReference type="ARBA" id="ARBA00022989"/>
    </source>
</evidence>
<evidence type="ECO:0000259" key="10">
    <source>
        <dbReference type="PROSITE" id="PS50893"/>
    </source>
</evidence>
<evidence type="ECO:0000259" key="11">
    <source>
        <dbReference type="PROSITE" id="PS50929"/>
    </source>
</evidence>
<feature type="transmembrane region" description="Helical" evidence="9">
    <location>
        <begin position="204"/>
        <end position="221"/>
    </location>
</feature>
<dbReference type="MEROPS" id="C39.005"/>